<gene>
    <name evidence="5" type="ORF">BISU_1833</name>
</gene>
<protein>
    <submittedName>
        <fullName evidence="5">Methyltransferase</fullName>
    </submittedName>
</protein>
<dbReference type="Proteomes" id="UP000029055">
    <property type="component" value="Unassembled WGS sequence"/>
</dbReference>
<accession>A0A087E0E6</accession>
<dbReference type="InterPro" id="IPR051052">
    <property type="entry name" value="Diverse_substrate_MTase"/>
</dbReference>
<comment type="caution">
    <text evidence="5">The sequence shown here is derived from an EMBL/GenBank/DDBJ whole genome shotgun (WGS) entry which is preliminary data.</text>
</comment>
<dbReference type="InterPro" id="IPR013216">
    <property type="entry name" value="Methyltransf_11"/>
</dbReference>
<evidence type="ECO:0000256" key="3">
    <source>
        <dbReference type="ARBA" id="ARBA00022679"/>
    </source>
</evidence>
<dbReference type="CDD" id="cd02440">
    <property type="entry name" value="AdoMet_MTases"/>
    <property type="match status" value="1"/>
</dbReference>
<dbReference type="AlphaFoldDB" id="A0A087E0E6"/>
<dbReference type="PANTHER" id="PTHR44942">
    <property type="entry name" value="METHYLTRANSF_11 DOMAIN-CONTAINING PROTEIN"/>
    <property type="match status" value="1"/>
</dbReference>
<sequence length="180" mass="19807">MFAGELAERVQTVDAIDRSPEMIERAQASTPGNVRCILGDVASVQLPADEYDAVFSISALHHMDLEIVLPRIAACLRPGGVLAAIALPRRDLTHELPAEIAAAIGHRLLGAMFTIRRRLGLERGFPKGTESEAMPVVMDPPLTTRQVASLAGRVLPGSQVKRLVYWRYLMVWRKPVNEHP</sequence>
<feature type="domain" description="Methyltransferase type 11" evidence="4">
    <location>
        <begin position="3"/>
        <end position="83"/>
    </location>
</feature>
<evidence type="ECO:0000313" key="6">
    <source>
        <dbReference type="Proteomes" id="UP000029055"/>
    </source>
</evidence>
<evidence type="ECO:0000313" key="5">
    <source>
        <dbReference type="EMBL" id="KFJ01247.1"/>
    </source>
</evidence>
<proteinExistence type="inferred from homology"/>
<evidence type="ECO:0000259" key="4">
    <source>
        <dbReference type="Pfam" id="PF08241"/>
    </source>
</evidence>
<dbReference type="Gene3D" id="3.40.50.150">
    <property type="entry name" value="Vaccinia Virus protein VP39"/>
    <property type="match status" value="1"/>
</dbReference>
<dbReference type="Pfam" id="PF08241">
    <property type="entry name" value="Methyltransf_11"/>
    <property type="match status" value="1"/>
</dbReference>
<comment type="similarity">
    <text evidence="1">Belongs to the methyltransferase superfamily.</text>
</comment>
<name>A0A087E0E6_9BIFI</name>
<keyword evidence="3 5" id="KW-0808">Transferase</keyword>
<dbReference type="SUPFAM" id="SSF53335">
    <property type="entry name" value="S-adenosyl-L-methionine-dependent methyltransferases"/>
    <property type="match status" value="1"/>
</dbReference>
<dbReference type="GO" id="GO:0032259">
    <property type="term" value="P:methylation"/>
    <property type="evidence" value="ECO:0007669"/>
    <property type="project" value="UniProtKB-KW"/>
</dbReference>
<dbReference type="RefSeq" id="WP_202805587.1">
    <property type="nucleotide sequence ID" value="NZ_CP062939.1"/>
</dbReference>
<keyword evidence="6" id="KW-1185">Reference proteome</keyword>
<dbReference type="PANTHER" id="PTHR44942:SF4">
    <property type="entry name" value="METHYLTRANSFERASE TYPE 11 DOMAIN-CONTAINING PROTEIN"/>
    <property type="match status" value="1"/>
</dbReference>
<dbReference type="eggNOG" id="COG0500">
    <property type="taxonomic scope" value="Bacteria"/>
</dbReference>
<dbReference type="InterPro" id="IPR029063">
    <property type="entry name" value="SAM-dependent_MTases_sf"/>
</dbReference>
<evidence type="ECO:0000256" key="1">
    <source>
        <dbReference type="ARBA" id="ARBA00008361"/>
    </source>
</evidence>
<organism evidence="5 6">
    <name type="scientific">Bifidobacterium subtile</name>
    <dbReference type="NCBI Taxonomy" id="77635"/>
    <lineage>
        <taxon>Bacteria</taxon>
        <taxon>Bacillati</taxon>
        <taxon>Actinomycetota</taxon>
        <taxon>Actinomycetes</taxon>
        <taxon>Bifidobacteriales</taxon>
        <taxon>Bifidobacteriaceae</taxon>
        <taxon>Bifidobacterium</taxon>
    </lineage>
</organism>
<dbReference type="EMBL" id="JGZR01000011">
    <property type="protein sequence ID" value="KFJ01247.1"/>
    <property type="molecule type" value="Genomic_DNA"/>
</dbReference>
<evidence type="ECO:0000256" key="2">
    <source>
        <dbReference type="ARBA" id="ARBA00022603"/>
    </source>
</evidence>
<keyword evidence="2 5" id="KW-0489">Methyltransferase</keyword>
<reference evidence="5 6" key="1">
    <citation type="submission" date="2014-03" db="EMBL/GenBank/DDBJ databases">
        <title>Genomics of Bifidobacteria.</title>
        <authorList>
            <person name="Ventura M."/>
            <person name="Milani C."/>
            <person name="Lugli G.A."/>
        </authorList>
    </citation>
    <scope>NUCLEOTIDE SEQUENCE [LARGE SCALE GENOMIC DNA]</scope>
    <source>
        <strain evidence="5 6">LMG 11597</strain>
    </source>
</reference>
<dbReference type="STRING" id="77635.BISU_1833"/>
<dbReference type="GO" id="GO:0008757">
    <property type="term" value="F:S-adenosylmethionine-dependent methyltransferase activity"/>
    <property type="evidence" value="ECO:0007669"/>
    <property type="project" value="InterPro"/>
</dbReference>